<name>A0AB39R5Y4_9ACTN</name>
<dbReference type="EMBL" id="CP163443">
    <property type="protein sequence ID" value="XDQ51447.1"/>
    <property type="molecule type" value="Genomic_DNA"/>
</dbReference>
<reference evidence="1" key="1">
    <citation type="submission" date="2024-07" db="EMBL/GenBank/DDBJ databases">
        <authorList>
            <person name="Yu S.T."/>
        </authorList>
    </citation>
    <scope>NUCLEOTIDE SEQUENCE</scope>
    <source>
        <strain evidence="1">R41</strain>
    </source>
</reference>
<protein>
    <submittedName>
        <fullName evidence="1">Uncharacterized protein</fullName>
    </submittedName>
</protein>
<evidence type="ECO:0000313" key="1">
    <source>
        <dbReference type="EMBL" id="XDQ51447.1"/>
    </source>
</evidence>
<accession>A0AB39R5Y4</accession>
<organism evidence="1">
    <name type="scientific">Streptomyces sp. R41</name>
    <dbReference type="NCBI Taxonomy" id="3238632"/>
    <lineage>
        <taxon>Bacteria</taxon>
        <taxon>Bacillati</taxon>
        <taxon>Actinomycetota</taxon>
        <taxon>Actinomycetes</taxon>
        <taxon>Kitasatosporales</taxon>
        <taxon>Streptomycetaceae</taxon>
        <taxon>Streptomyces</taxon>
    </lineage>
</organism>
<sequence length="167" mass="16710">MTTFEDATLLGLAVQARLKRPAPTAPMDSHQLSDVQREEVAAALRYLEASGVLTGSESTSFQEYVSNGKLPEADSAPSPFTVGSVLAILVQHGAQAGALGHVVDAAVDGFVHAGPHAAVGCASIAAMESLRATKSAVPGAVFVPGATKSSTGGIKSGTGGIKSAVTP</sequence>
<gene>
    <name evidence="1" type="ORF">AB5J53_07225</name>
</gene>
<dbReference type="AlphaFoldDB" id="A0AB39R5Y4"/>
<dbReference type="RefSeq" id="WP_369244778.1">
    <property type="nucleotide sequence ID" value="NZ_CP163443.1"/>
</dbReference>
<proteinExistence type="predicted"/>